<name>A0A2P2LEN2_RHIMU</name>
<dbReference type="EMBL" id="GGEC01035950">
    <property type="protein sequence ID" value="MBX16434.1"/>
    <property type="molecule type" value="Transcribed_RNA"/>
</dbReference>
<protein>
    <submittedName>
        <fullName evidence="1">Uncharacterized protein</fullName>
    </submittedName>
</protein>
<evidence type="ECO:0000313" key="1">
    <source>
        <dbReference type="EMBL" id="MBX16434.1"/>
    </source>
</evidence>
<proteinExistence type="predicted"/>
<sequence length="14" mass="1455">MVGPINGMVNRAPV</sequence>
<organism evidence="1">
    <name type="scientific">Rhizophora mucronata</name>
    <name type="common">Asiatic mangrove</name>
    <dbReference type="NCBI Taxonomy" id="61149"/>
    <lineage>
        <taxon>Eukaryota</taxon>
        <taxon>Viridiplantae</taxon>
        <taxon>Streptophyta</taxon>
        <taxon>Embryophyta</taxon>
        <taxon>Tracheophyta</taxon>
        <taxon>Spermatophyta</taxon>
        <taxon>Magnoliopsida</taxon>
        <taxon>eudicotyledons</taxon>
        <taxon>Gunneridae</taxon>
        <taxon>Pentapetalae</taxon>
        <taxon>rosids</taxon>
        <taxon>fabids</taxon>
        <taxon>Malpighiales</taxon>
        <taxon>Rhizophoraceae</taxon>
        <taxon>Rhizophora</taxon>
    </lineage>
</organism>
<accession>A0A2P2LEN2</accession>
<reference evidence="1" key="1">
    <citation type="submission" date="2018-02" db="EMBL/GenBank/DDBJ databases">
        <title>Rhizophora mucronata_Transcriptome.</title>
        <authorList>
            <person name="Meera S.P."/>
            <person name="Sreeshan A."/>
            <person name="Augustine A."/>
        </authorList>
    </citation>
    <scope>NUCLEOTIDE SEQUENCE</scope>
    <source>
        <tissue evidence="1">Leaf</tissue>
    </source>
</reference>